<dbReference type="Pfam" id="PF02311">
    <property type="entry name" value="AraC_binding"/>
    <property type="match status" value="1"/>
</dbReference>
<dbReference type="InterPro" id="IPR003313">
    <property type="entry name" value="AraC-bd"/>
</dbReference>
<dbReference type="InterPro" id="IPR014710">
    <property type="entry name" value="RmlC-like_jellyroll"/>
</dbReference>
<dbReference type="Pfam" id="PF12833">
    <property type="entry name" value="HTH_18"/>
    <property type="match status" value="1"/>
</dbReference>
<dbReference type="GO" id="GO:0043565">
    <property type="term" value="F:sequence-specific DNA binding"/>
    <property type="evidence" value="ECO:0007669"/>
    <property type="project" value="InterPro"/>
</dbReference>
<gene>
    <name evidence="5" type="ORF">HNP82_001208</name>
</gene>
<dbReference type="PROSITE" id="PS00041">
    <property type="entry name" value="HTH_ARAC_FAMILY_1"/>
    <property type="match status" value="1"/>
</dbReference>
<dbReference type="SUPFAM" id="SSF51215">
    <property type="entry name" value="Regulatory protein AraC"/>
    <property type="match status" value="1"/>
</dbReference>
<dbReference type="InterPro" id="IPR018060">
    <property type="entry name" value="HTH_AraC"/>
</dbReference>
<reference evidence="5 6" key="1">
    <citation type="submission" date="2020-08" db="EMBL/GenBank/DDBJ databases">
        <title>Genomic Encyclopedia of Type Strains, Phase IV (KMG-IV): sequencing the most valuable type-strain genomes for metagenomic binning, comparative biology and taxonomic classification.</title>
        <authorList>
            <person name="Goeker M."/>
        </authorList>
    </citation>
    <scope>NUCLEOTIDE SEQUENCE [LARGE SCALE GENOMIC DNA]</scope>
    <source>
        <strain evidence="5 6">DSM 106146</strain>
    </source>
</reference>
<dbReference type="PRINTS" id="PR00032">
    <property type="entry name" value="HTHARAC"/>
</dbReference>
<accession>A0A7W8H9C5</accession>
<evidence type="ECO:0000256" key="2">
    <source>
        <dbReference type="ARBA" id="ARBA00023125"/>
    </source>
</evidence>
<dbReference type="GO" id="GO:0003700">
    <property type="term" value="F:DNA-binding transcription factor activity"/>
    <property type="evidence" value="ECO:0007669"/>
    <property type="project" value="InterPro"/>
</dbReference>
<dbReference type="PANTHER" id="PTHR43280">
    <property type="entry name" value="ARAC-FAMILY TRANSCRIPTIONAL REGULATOR"/>
    <property type="match status" value="1"/>
</dbReference>
<dbReference type="InterPro" id="IPR020449">
    <property type="entry name" value="Tscrpt_reg_AraC-type_HTH"/>
</dbReference>
<dbReference type="InterPro" id="IPR037923">
    <property type="entry name" value="HTH-like"/>
</dbReference>
<keyword evidence="6" id="KW-1185">Reference proteome</keyword>
<sequence>MDFLVMSKEEKFYDYPPHHHDFWEVIINIEGSGTATIDDKTYPFRPGTIFCIHPGITHRKTSPEGYVDGSVLIGDFCFKEDTAPVLVFQDDDRQSFYSLFKLAYAFPINPATDVYAERFLRSIVDAMQNLLSHWRNATGKNAHVLRVQKILADHVADTDFDINEAIRSTPYSSNYFRALFKEQCGCSPLHYYHELKVQFAKEQILQYKSILSISEIAQSCGFDDPYYFSRVFKKIAGVSPMEFYKKSREQIPRPTI</sequence>
<dbReference type="RefSeq" id="WP_183772489.1">
    <property type="nucleotide sequence ID" value="NZ_JACHFW010000003.1"/>
</dbReference>
<feature type="domain" description="HTH araC/xylS-type" evidence="4">
    <location>
        <begin position="145"/>
        <end position="246"/>
    </location>
</feature>
<dbReference type="InterPro" id="IPR018062">
    <property type="entry name" value="HTH_AraC-typ_CS"/>
</dbReference>
<evidence type="ECO:0000313" key="5">
    <source>
        <dbReference type="EMBL" id="MBB5264103.1"/>
    </source>
</evidence>
<dbReference type="AlphaFoldDB" id="A0A7W8H9C5"/>
<evidence type="ECO:0000256" key="1">
    <source>
        <dbReference type="ARBA" id="ARBA00023015"/>
    </source>
</evidence>
<comment type="caution">
    <text evidence="5">The sequence shown here is derived from an EMBL/GenBank/DDBJ whole genome shotgun (WGS) entry which is preliminary data.</text>
</comment>
<dbReference type="PROSITE" id="PS01124">
    <property type="entry name" value="HTH_ARAC_FAMILY_2"/>
    <property type="match status" value="1"/>
</dbReference>
<dbReference type="Gene3D" id="1.10.10.60">
    <property type="entry name" value="Homeodomain-like"/>
    <property type="match status" value="2"/>
</dbReference>
<dbReference type="PANTHER" id="PTHR43280:SF30">
    <property type="entry name" value="MMSAB OPERON REGULATORY PROTEIN"/>
    <property type="match status" value="1"/>
</dbReference>
<keyword evidence="1" id="KW-0805">Transcription regulation</keyword>
<dbReference type="SUPFAM" id="SSF46689">
    <property type="entry name" value="Homeodomain-like"/>
    <property type="match status" value="1"/>
</dbReference>
<dbReference type="SMART" id="SM00342">
    <property type="entry name" value="HTH_ARAC"/>
    <property type="match status" value="1"/>
</dbReference>
<evidence type="ECO:0000313" key="6">
    <source>
        <dbReference type="Proteomes" id="UP000543642"/>
    </source>
</evidence>
<dbReference type="Proteomes" id="UP000543642">
    <property type="component" value="Unassembled WGS sequence"/>
</dbReference>
<keyword evidence="2 5" id="KW-0238">DNA-binding</keyword>
<proteinExistence type="predicted"/>
<dbReference type="EMBL" id="JACHFW010000003">
    <property type="protein sequence ID" value="MBB5264103.1"/>
    <property type="molecule type" value="Genomic_DNA"/>
</dbReference>
<evidence type="ECO:0000259" key="4">
    <source>
        <dbReference type="PROSITE" id="PS01124"/>
    </source>
</evidence>
<name>A0A7W8H9C5_9FIRM</name>
<dbReference type="InterPro" id="IPR009057">
    <property type="entry name" value="Homeodomain-like_sf"/>
</dbReference>
<protein>
    <submittedName>
        <fullName evidence="5">AraC-like DNA-binding protein</fullName>
    </submittedName>
</protein>
<keyword evidence="3" id="KW-0804">Transcription</keyword>
<evidence type="ECO:0000256" key="3">
    <source>
        <dbReference type="ARBA" id="ARBA00023163"/>
    </source>
</evidence>
<organism evidence="5 6">
    <name type="scientific">Catenibacillus scindens</name>
    <dbReference type="NCBI Taxonomy" id="673271"/>
    <lineage>
        <taxon>Bacteria</taxon>
        <taxon>Bacillati</taxon>
        <taxon>Bacillota</taxon>
        <taxon>Clostridia</taxon>
        <taxon>Lachnospirales</taxon>
        <taxon>Lachnospiraceae</taxon>
        <taxon>Catenibacillus</taxon>
    </lineage>
</organism>
<dbReference type="Gene3D" id="2.60.120.10">
    <property type="entry name" value="Jelly Rolls"/>
    <property type="match status" value="1"/>
</dbReference>